<dbReference type="SMART" id="SM00530">
    <property type="entry name" value="HTH_XRE"/>
    <property type="match status" value="1"/>
</dbReference>
<feature type="domain" description="HTH cro/C1-type" evidence="2">
    <location>
        <begin position="21"/>
        <end position="66"/>
    </location>
</feature>
<dbReference type="AlphaFoldDB" id="A0A2I2MFU1"/>
<organism evidence="3">
    <name type="scientific">Leptospirillum ferriphilum</name>
    <dbReference type="NCBI Taxonomy" id="178606"/>
    <lineage>
        <taxon>Bacteria</taxon>
        <taxon>Pseudomonadati</taxon>
        <taxon>Nitrospirota</taxon>
        <taxon>Nitrospiria</taxon>
        <taxon>Nitrospirales</taxon>
        <taxon>Nitrospiraceae</taxon>
        <taxon>Leptospirillum</taxon>
    </lineage>
</organism>
<sequence length="91" mass="10325">MKMHDPAHPGEVLREYLPSDMSVSEAAKHLKVTRQTLSALLNSRSDMSVEMALRLEAALGIEADFWLKLQLQRDLWVARKRPTPQVTKITA</sequence>
<dbReference type="InterPro" id="IPR001387">
    <property type="entry name" value="Cro/C1-type_HTH"/>
</dbReference>
<dbReference type="Pfam" id="PF01381">
    <property type="entry name" value="HTH_3"/>
    <property type="match status" value="1"/>
</dbReference>
<dbReference type="OrthoDB" id="9793869at2"/>
<dbReference type="PROSITE" id="PS50943">
    <property type="entry name" value="HTH_CROC1"/>
    <property type="match status" value="1"/>
</dbReference>
<dbReference type="RefSeq" id="WP_099590506.1">
    <property type="nucleotide sequence ID" value="NZ_OBMB01000001.1"/>
</dbReference>
<dbReference type="GO" id="GO:0003677">
    <property type="term" value="F:DNA binding"/>
    <property type="evidence" value="ECO:0007669"/>
    <property type="project" value="UniProtKB-KW"/>
</dbReference>
<dbReference type="SUPFAM" id="SSF47413">
    <property type="entry name" value="lambda repressor-like DNA-binding domains"/>
    <property type="match status" value="1"/>
</dbReference>
<keyword evidence="1" id="KW-0238">DNA-binding</keyword>
<dbReference type="NCBIfam" id="TIGR02607">
    <property type="entry name" value="antidote_HigA"/>
    <property type="match status" value="1"/>
</dbReference>
<gene>
    <name evidence="3" type="primary">ybaQ</name>
    <name evidence="3" type="ORF">LFTS_01206</name>
</gene>
<evidence type="ECO:0000313" key="3">
    <source>
        <dbReference type="EMBL" id="SOU92579.1"/>
    </source>
</evidence>
<protein>
    <submittedName>
        <fullName evidence="3">Putative HTH-type transcriptional regulator YbaQ</fullName>
    </submittedName>
</protein>
<dbReference type="PANTHER" id="PTHR36924:SF1">
    <property type="entry name" value="ANTITOXIN HIGA-1"/>
    <property type="match status" value="1"/>
</dbReference>
<dbReference type="CDD" id="cd00093">
    <property type="entry name" value="HTH_XRE"/>
    <property type="match status" value="1"/>
</dbReference>
<accession>A0A2I2MFU1</accession>
<evidence type="ECO:0000256" key="1">
    <source>
        <dbReference type="ARBA" id="ARBA00023125"/>
    </source>
</evidence>
<proteinExistence type="predicted"/>
<dbReference type="InterPro" id="IPR010982">
    <property type="entry name" value="Lambda_DNA-bd_dom_sf"/>
</dbReference>
<dbReference type="EMBL" id="LT966316">
    <property type="protein sequence ID" value="SOU92579.1"/>
    <property type="molecule type" value="Genomic_DNA"/>
</dbReference>
<dbReference type="InterPro" id="IPR013430">
    <property type="entry name" value="Toxin_antidote_HigA"/>
</dbReference>
<evidence type="ECO:0000259" key="2">
    <source>
        <dbReference type="PROSITE" id="PS50943"/>
    </source>
</evidence>
<dbReference type="PANTHER" id="PTHR36924">
    <property type="entry name" value="ANTITOXIN HIGA-1"/>
    <property type="match status" value="1"/>
</dbReference>
<dbReference type="Gene3D" id="1.10.260.40">
    <property type="entry name" value="lambda repressor-like DNA-binding domains"/>
    <property type="match status" value="1"/>
</dbReference>
<reference evidence="3" key="1">
    <citation type="submission" date="2017-12" db="EMBL/GenBank/DDBJ databases">
        <authorList>
            <consortium name="SysMetEx"/>
        </authorList>
    </citation>
    <scope>NUCLEOTIDE SEQUENCE</scope>
    <source>
        <strain evidence="3">Pb_238</strain>
    </source>
</reference>
<name>A0A2I2MFU1_9BACT</name>